<proteinExistence type="inferred from homology"/>
<dbReference type="AlphaFoldDB" id="A0A1U9KCZ2"/>
<keyword evidence="4" id="KW-1185">Reference proteome</keyword>
<keyword evidence="3" id="KW-0808">Transferase</keyword>
<dbReference type="STRING" id="435.A0U92_01585"/>
<organism evidence="3 4">
    <name type="scientific">Acetobacter aceti</name>
    <dbReference type="NCBI Taxonomy" id="435"/>
    <lineage>
        <taxon>Bacteria</taxon>
        <taxon>Pseudomonadati</taxon>
        <taxon>Pseudomonadota</taxon>
        <taxon>Alphaproteobacteria</taxon>
        <taxon>Acetobacterales</taxon>
        <taxon>Acetobacteraceae</taxon>
        <taxon>Acetobacter</taxon>
        <taxon>Acetobacter subgen. Acetobacter</taxon>
    </lineage>
</organism>
<evidence type="ECO:0000313" key="3">
    <source>
        <dbReference type="EMBL" id="AQS83674.1"/>
    </source>
</evidence>
<dbReference type="GO" id="GO:0005829">
    <property type="term" value="C:cytosol"/>
    <property type="evidence" value="ECO:0007669"/>
    <property type="project" value="TreeGrafter"/>
</dbReference>
<comment type="similarity">
    <text evidence="1">Belongs to the class-IV pyridoxal-phosphate-dependent aminotransferase family.</text>
</comment>
<dbReference type="Pfam" id="PF01063">
    <property type="entry name" value="Aminotran_4"/>
    <property type="match status" value="1"/>
</dbReference>
<dbReference type="InterPro" id="IPR036038">
    <property type="entry name" value="Aminotransferase-like"/>
</dbReference>
<dbReference type="Gene3D" id="3.20.10.10">
    <property type="entry name" value="D-amino Acid Aminotransferase, subunit A, domain 2"/>
    <property type="match status" value="1"/>
</dbReference>
<reference evidence="3 4" key="1">
    <citation type="submission" date="2016-03" db="EMBL/GenBank/DDBJ databases">
        <title>Acetic acid bacteria sequencing.</title>
        <authorList>
            <person name="Brandt J."/>
            <person name="Jakob F."/>
            <person name="Vogel R.F."/>
        </authorList>
    </citation>
    <scope>NUCLEOTIDE SEQUENCE [LARGE SCALE GENOMIC DNA]</scope>
    <source>
        <strain evidence="3 4">TMW2.1153</strain>
    </source>
</reference>
<dbReference type="KEGG" id="aace:A0U92_01585"/>
<dbReference type="InterPro" id="IPR043132">
    <property type="entry name" value="BCAT-like_C"/>
</dbReference>
<dbReference type="GO" id="GO:0008483">
    <property type="term" value="F:transaminase activity"/>
    <property type="evidence" value="ECO:0007669"/>
    <property type="project" value="UniProtKB-KW"/>
</dbReference>
<dbReference type="InterPro" id="IPR050571">
    <property type="entry name" value="Class-IV_PLP-Dep_Aminotrnsfr"/>
</dbReference>
<protein>
    <recommendedName>
        <fullName evidence="2">Probable branched-chain-amino-acid aminotransferase</fullName>
    </recommendedName>
</protein>
<dbReference type="PANTHER" id="PTHR42743:SF2">
    <property type="entry name" value="AMINODEOXYCHORISMATE LYASE"/>
    <property type="match status" value="1"/>
</dbReference>
<evidence type="ECO:0000313" key="4">
    <source>
        <dbReference type="Proteomes" id="UP000188937"/>
    </source>
</evidence>
<dbReference type="EMBL" id="CP014692">
    <property type="protein sequence ID" value="AQS83674.1"/>
    <property type="molecule type" value="Genomic_DNA"/>
</dbReference>
<dbReference type="Gene3D" id="3.30.470.10">
    <property type="match status" value="1"/>
</dbReference>
<evidence type="ECO:0000256" key="1">
    <source>
        <dbReference type="ARBA" id="ARBA00009320"/>
    </source>
</evidence>
<name>A0A1U9KCZ2_ACEAC</name>
<dbReference type="GO" id="GO:0008696">
    <property type="term" value="F:4-amino-4-deoxychorismate lyase activity"/>
    <property type="evidence" value="ECO:0007669"/>
    <property type="project" value="TreeGrafter"/>
</dbReference>
<gene>
    <name evidence="3" type="ORF">A0U92_01585</name>
</gene>
<dbReference type="GO" id="GO:0008153">
    <property type="term" value="P:4-aminobenzoate biosynthetic process"/>
    <property type="evidence" value="ECO:0007669"/>
    <property type="project" value="TreeGrafter"/>
</dbReference>
<dbReference type="InterPro" id="IPR043131">
    <property type="entry name" value="BCAT-like_N"/>
</dbReference>
<dbReference type="SUPFAM" id="SSF56752">
    <property type="entry name" value="D-aminoacid aminotransferase-like PLP-dependent enzymes"/>
    <property type="match status" value="1"/>
</dbReference>
<dbReference type="Proteomes" id="UP000188937">
    <property type="component" value="Chromosome"/>
</dbReference>
<dbReference type="OrthoDB" id="9805628at2"/>
<dbReference type="InterPro" id="IPR001544">
    <property type="entry name" value="Aminotrans_IV"/>
</dbReference>
<keyword evidence="3" id="KW-0032">Aminotransferase</keyword>
<accession>A0A1U9KCZ2</accession>
<dbReference type="PANTHER" id="PTHR42743">
    <property type="entry name" value="AMINO-ACID AMINOTRANSFERASE"/>
    <property type="match status" value="1"/>
</dbReference>
<evidence type="ECO:0000256" key="2">
    <source>
        <dbReference type="ARBA" id="ARBA00014472"/>
    </source>
</evidence>
<sequence length="271" mass="28558">MTGLLWLNGVVLPVSEARISPTDRGLLLGDGLFETMRVVEGHVPLLERHLVRLEAGCETLLLPPPDHALIRQGVDDLLTASGLVDGSVRLTVTRGSGPRGLLPPVEVRPMIMLTCAAATGAIAGPVRLGVSRYVRDGRSPLSRVKSLNYLPMVMARMEAVAAGYDDALLLDGQGHLAEASAANILLMLSGRVVTPPLEDGALPGTSRARLLEAGLCVEHSVPLADMGEVKAAWLVSALSLQPVASVGAYVLGRCKDQETALRETLFGVATQ</sequence>
<dbReference type="RefSeq" id="WP_077811704.1">
    <property type="nucleotide sequence ID" value="NZ_CP014692.1"/>
</dbReference>